<dbReference type="AlphaFoldDB" id="A0A8X6VQ93"/>
<dbReference type="EMBL" id="BMAU01021335">
    <property type="protein sequence ID" value="GFY15785.1"/>
    <property type="molecule type" value="Genomic_DNA"/>
</dbReference>
<name>A0A8X6VQ93_TRICX</name>
<gene>
    <name evidence="1" type="ORF">TNCV_1284301</name>
</gene>
<evidence type="ECO:0000313" key="2">
    <source>
        <dbReference type="Proteomes" id="UP000887159"/>
    </source>
</evidence>
<evidence type="ECO:0000313" key="1">
    <source>
        <dbReference type="EMBL" id="GFY15785.1"/>
    </source>
</evidence>
<proteinExistence type="predicted"/>
<comment type="caution">
    <text evidence="1">The sequence shown here is derived from an EMBL/GenBank/DDBJ whole genome shotgun (WGS) entry which is preliminary data.</text>
</comment>
<protein>
    <submittedName>
        <fullName evidence="1">Uncharacterized protein</fullName>
    </submittedName>
</protein>
<dbReference type="Proteomes" id="UP000887159">
    <property type="component" value="Unassembled WGS sequence"/>
</dbReference>
<keyword evidence="2" id="KW-1185">Reference proteome</keyword>
<reference evidence="1" key="1">
    <citation type="submission" date="2020-08" db="EMBL/GenBank/DDBJ databases">
        <title>Multicomponent nature underlies the extraordinary mechanical properties of spider dragline silk.</title>
        <authorList>
            <person name="Kono N."/>
            <person name="Nakamura H."/>
            <person name="Mori M."/>
            <person name="Yoshida Y."/>
            <person name="Ohtoshi R."/>
            <person name="Malay A.D."/>
            <person name="Moran D.A.P."/>
            <person name="Tomita M."/>
            <person name="Numata K."/>
            <person name="Arakawa K."/>
        </authorList>
    </citation>
    <scope>NUCLEOTIDE SEQUENCE</scope>
</reference>
<organism evidence="1 2">
    <name type="scientific">Trichonephila clavipes</name>
    <name type="common">Golden silk orbweaver</name>
    <name type="synonym">Nephila clavipes</name>
    <dbReference type="NCBI Taxonomy" id="2585209"/>
    <lineage>
        <taxon>Eukaryota</taxon>
        <taxon>Metazoa</taxon>
        <taxon>Ecdysozoa</taxon>
        <taxon>Arthropoda</taxon>
        <taxon>Chelicerata</taxon>
        <taxon>Arachnida</taxon>
        <taxon>Araneae</taxon>
        <taxon>Araneomorphae</taxon>
        <taxon>Entelegynae</taxon>
        <taxon>Araneoidea</taxon>
        <taxon>Nephilidae</taxon>
        <taxon>Trichonephila</taxon>
    </lineage>
</organism>
<accession>A0A8X6VQ93</accession>
<sequence length="68" mass="7571">MRPVQPRTYDTLERLSGPVQKYRDACHPAPFRTPPEAMALSALPTLRHWLVVSVPVRGSSLDSSKDPS</sequence>